<name>B9D3U1_CAMRE</name>
<organism evidence="1 2">
    <name type="scientific">Campylobacter rectus RM3267</name>
    <dbReference type="NCBI Taxonomy" id="553218"/>
    <lineage>
        <taxon>Bacteria</taxon>
        <taxon>Pseudomonadati</taxon>
        <taxon>Campylobacterota</taxon>
        <taxon>Epsilonproteobacteria</taxon>
        <taxon>Campylobacterales</taxon>
        <taxon>Campylobacteraceae</taxon>
        <taxon>Campylobacter</taxon>
    </lineage>
</organism>
<dbReference type="EMBL" id="ACFU01000022">
    <property type="protein sequence ID" value="EEF13323.1"/>
    <property type="molecule type" value="Genomic_DNA"/>
</dbReference>
<dbReference type="STRING" id="553218.CAMRE0001_2555"/>
<keyword evidence="2" id="KW-1185">Reference proteome</keyword>
<accession>B9D3U1</accession>
<proteinExistence type="predicted"/>
<dbReference type="Proteomes" id="UP000003082">
    <property type="component" value="Unassembled WGS sequence"/>
</dbReference>
<evidence type="ECO:0000313" key="1">
    <source>
        <dbReference type="EMBL" id="EEF13323.1"/>
    </source>
</evidence>
<sequence>MRSNLTARFCFYDSVASGKFEPSETLSNLNLTFLRISAALPNLNPAHCYIKFERKLQSRQISAILRRDLSI</sequence>
<evidence type="ECO:0000313" key="2">
    <source>
        <dbReference type="Proteomes" id="UP000003082"/>
    </source>
</evidence>
<gene>
    <name evidence="1" type="ORF">CAMRE0001_2555</name>
</gene>
<dbReference type="AlphaFoldDB" id="B9D3U1"/>
<reference evidence="1 2" key="1">
    <citation type="submission" date="2008-08" db="EMBL/GenBank/DDBJ databases">
        <authorList>
            <person name="Madupu R."/>
            <person name="Durkin A.S."/>
            <person name="Torralba M."/>
            <person name="Methe B."/>
            <person name="Sutton G.G."/>
            <person name="Strausberg R.L."/>
            <person name="Nelson K.E."/>
        </authorList>
    </citation>
    <scope>NUCLEOTIDE SEQUENCE [LARGE SCALE GENOMIC DNA]</scope>
    <source>
        <strain evidence="1 2">RM3267</strain>
    </source>
</reference>
<protein>
    <submittedName>
        <fullName evidence="1">Uncharacterized protein</fullName>
    </submittedName>
</protein>
<comment type="caution">
    <text evidence="1">The sequence shown here is derived from an EMBL/GenBank/DDBJ whole genome shotgun (WGS) entry which is preliminary data.</text>
</comment>